<evidence type="ECO:0000313" key="8">
    <source>
        <dbReference type="Proteomes" id="UP000038045"/>
    </source>
</evidence>
<comment type="caution">
    <text evidence="7">Lacks conserved residue(s) required for the propagation of feature annotation.</text>
</comment>
<evidence type="ECO:0000256" key="1">
    <source>
        <dbReference type="ARBA" id="ARBA00004477"/>
    </source>
</evidence>
<accession>A0A0N5A4G3</accession>
<dbReference type="InterPro" id="IPR013174">
    <property type="entry name" value="DPM3"/>
</dbReference>
<dbReference type="AlphaFoldDB" id="A0A0N5A4G3"/>
<keyword evidence="3 7" id="KW-0812">Transmembrane</keyword>
<dbReference type="Proteomes" id="UP000038045">
    <property type="component" value="Unplaced"/>
</dbReference>
<dbReference type="GO" id="GO:0005789">
    <property type="term" value="C:endoplasmic reticulum membrane"/>
    <property type="evidence" value="ECO:0007669"/>
    <property type="project" value="UniProtKB-SubCell"/>
</dbReference>
<keyword evidence="6 7" id="KW-0472">Membrane</keyword>
<organism evidence="8 9">
    <name type="scientific">Parastrongyloides trichosuri</name>
    <name type="common">Possum-specific nematode worm</name>
    <dbReference type="NCBI Taxonomy" id="131310"/>
    <lineage>
        <taxon>Eukaryota</taxon>
        <taxon>Metazoa</taxon>
        <taxon>Ecdysozoa</taxon>
        <taxon>Nematoda</taxon>
        <taxon>Chromadorea</taxon>
        <taxon>Rhabditida</taxon>
        <taxon>Tylenchina</taxon>
        <taxon>Panagrolaimomorpha</taxon>
        <taxon>Strongyloidoidea</taxon>
        <taxon>Strongyloididae</taxon>
        <taxon>Parastrongyloides</taxon>
    </lineage>
</organism>
<evidence type="ECO:0000256" key="4">
    <source>
        <dbReference type="ARBA" id="ARBA00022824"/>
    </source>
</evidence>
<dbReference type="GO" id="GO:0006506">
    <property type="term" value="P:GPI anchor biosynthetic process"/>
    <property type="evidence" value="ECO:0007669"/>
    <property type="project" value="TreeGrafter"/>
</dbReference>
<keyword evidence="5 7" id="KW-1133">Transmembrane helix</keyword>
<dbReference type="PANTHER" id="PTHR16433:SF0">
    <property type="entry name" value="DOLICHOL-PHOSPHATE MANNOSYLTRANSFERASE SUBUNIT 3"/>
    <property type="match status" value="1"/>
</dbReference>
<sequence length="96" mass="11002">MATQLALFLSLLLPLFLIWLGLVNEWIPIINQNLPLVISKNIKYAPIYGIFGIGVYVFISMVIGVITFNECKAAHVDLMKEVEETKRELRQRKIID</sequence>
<comment type="function">
    <text evidence="7">Stabilizer subunit of the dolichol-phosphate mannose (DPM) synthase complex; tethers catalytic subunit to the ER.</text>
</comment>
<evidence type="ECO:0000313" key="9">
    <source>
        <dbReference type="WBParaSite" id="PTRK_0001652100.1"/>
    </source>
</evidence>
<keyword evidence="8" id="KW-1185">Reference proteome</keyword>
<comment type="similarity">
    <text evidence="2 7">Belongs to the DPM3 family.</text>
</comment>
<proteinExistence type="inferred from homology"/>
<evidence type="ECO:0000256" key="5">
    <source>
        <dbReference type="ARBA" id="ARBA00022989"/>
    </source>
</evidence>
<dbReference type="PANTHER" id="PTHR16433">
    <property type="entry name" value="DOLICHOL-PHOSPHATE MANNOSYLTRANSFERASE SUBUNIT 3"/>
    <property type="match status" value="1"/>
</dbReference>
<comment type="subcellular location">
    <subcellularLocation>
        <location evidence="1 7">Endoplasmic reticulum membrane</location>
        <topology evidence="1 7">Multi-pass membrane protein</topology>
    </subcellularLocation>
</comment>
<dbReference type="WBParaSite" id="PTRK_0001652100.1">
    <property type="protein sequence ID" value="PTRK_0001652100.1"/>
    <property type="gene ID" value="PTRK_0001652100"/>
</dbReference>
<comment type="pathway">
    <text evidence="7">Protein modification; protein glycosylation.</text>
</comment>
<evidence type="ECO:0000256" key="6">
    <source>
        <dbReference type="ARBA" id="ARBA00023136"/>
    </source>
</evidence>
<dbReference type="UniPathway" id="UPA00378"/>
<reference evidence="9" key="1">
    <citation type="submission" date="2017-02" db="UniProtKB">
        <authorList>
            <consortium name="WormBaseParasite"/>
        </authorList>
    </citation>
    <scope>IDENTIFICATION</scope>
</reference>
<dbReference type="Pfam" id="PF08285">
    <property type="entry name" value="DPM3"/>
    <property type="match status" value="1"/>
</dbReference>
<evidence type="ECO:0000256" key="3">
    <source>
        <dbReference type="ARBA" id="ARBA00022692"/>
    </source>
</evidence>
<comment type="subunit">
    <text evidence="7">Component of the dolichol-phosphate mannose (DPM) synthase complex.</text>
</comment>
<feature type="transmembrane region" description="Helical" evidence="7">
    <location>
        <begin position="47"/>
        <end position="69"/>
    </location>
</feature>
<dbReference type="STRING" id="131310.A0A0N5A4G3"/>
<keyword evidence="4 7" id="KW-0256">Endoplasmic reticulum</keyword>
<dbReference type="GO" id="GO:0033185">
    <property type="term" value="C:dolichol-phosphate-mannose synthase complex"/>
    <property type="evidence" value="ECO:0007669"/>
    <property type="project" value="TreeGrafter"/>
</dbReference>
<evidence type="ECO:0000256" key="7">
    <source>
        <dbReference type="RuleBase" id="RU365085"/>
    </source>
</evidence>
<name>A0A0N5A4G3_PARTI</name>
<evidence type="ECO:0000256" key="2">
    <source>
        <dbReference type="ARBA" id="ARBA00010430"/>
    </source>
</evidence>
<protein>
    <recommendedName>
        <fullName evidence="7">Dolichol-phosphate mannosyltransferase subunit 3</fullName>
    </recommendedName>
</protein>